<protein>
    <recommendedName>
        <fullName evidence="6">Peptidase S1 domain-containing protein</fullName>
    </recommendedName>
</protein>
<dbReference type="PANTHER" id="PTHR24271:SF56">
    <property type="entry name" value="SERINE PROTEASE 58"/>
    <property type="match status" value="1"/>
</dbReference>
<dbReference type="GO" id="GO:0006508">
    <property type="term" value="P:proteolysis"/>
    <property type="evidence" value="ECO:0007669"/>
    <property type="project" value="InterPro"/>
</dbReference>
<dbReference type="PRINTS" id="PR00722">
    <property type="entry name" value="CHYMOTRYPSIN"/>
</dbReference>
<evidence type="ECO:0000313" key="7">
    <source>
        <dbReference type="EMBL" id="KAJ8782885.1"/>
    </source>
</evidence>
<dbReference type="GO" id="GO:0005576">
    <property type="term" value="C:extracellular region"/>
    <property type="evidence" value="ECO:0007669"/>
    <property type="project" value="UniProtKB-SubCell"/>
</dbReference>
<name>A0AB34GW77_ESCRO</name>
<organism evidence="7 8">
    <name type="scientific">Eschrichtius robustus</name>
    <name type="common">California gray whale</name>
    <name type="synonym">Eschrichtius gibbosus</name>
    <dbReference type="NCBI Taxonomy" id="9764"/>
    <lineage>
        <taxon>Eukaryota</taxon>
        <taxon>Metazoa</taxon>
        <taxon>Chordata</taxon>
        <taxon>Craniata</taxon>
        <taxon>Vertebrata</taxon>
        <taxon>Euteleostomi</taxon>
        <taxon>Mammalia</taxon>
        <taxon>Eutheria</taxon>
        <taxon>Laurasiatheria</taxon>
        <taxon>Artiodactyla</taxon>
        <taxon>Whippomorpha</taxon>
        <taxon>Cetacea</taxon>
        <taxon>Mysticeti</taxon>
        <taxon>Eschrichtiidae</taxon>
        <taxon>Eschrichtius</taxon>
    </lineage>
</organism>
<dbReference type="GO" id="GO:0030141">
    <property type="term" value="C:secretory granule"/>
    <property type="evidence" value="ECO:0007669"/>
    <property type="project" value="TreeGrafter"/>
</dbReference>
<feature type="signal peptide" evidence="5">
    <location>
        <begin position="1"/>
        <end position="18"/>
    </location>
</feature>
<reference evidence="7 8" key="1">
    <citation type="submission" date="2022-11" db="EMBL/GenBank/DDBJ databases">
        <title>Whole genome sequence of Eschrichtius robustus ER-17-0199.</title>
        <authorList>
            <person name="Bruniche-Olsen A."/>
            <person name="Black A.N."/>
            <person name="Fields C.J."/>
            <person name="Walden K."/>
            <person name="Dewoody J.A."/>
        </authorList>
    </citation>
    <scope>NUCLEOTIDE SEQUENCE [LARGE SCALE GENOMIC DNA]</scope>
    <source>
        <strain evidence="7">ER-17-0199</strain>
        <tissue evidence="7">Blubber</tissue>
    </source>
</reference>
<dbReference type="InterPro" id="IPR043504">
    <property type="entry name" value="Peptidase_S1_PA_chymotrypsin"/>
</dbReference>
<comment type="caution">
    <text evidence="7">The sequence shown here is derived from an EMBL/GenBank/DDBJ whole genome shotgun (WGS) entry which is preliminary data.</text>
</comment>
<evidence type="ECO:0000256" key="3">
    <source>
        <dbReference type="ARBA" id="ARBA00022729"/>
    </source>
</evidence>
<comment type="subcellular location">
    <subcellularLocation>
        <location evidence="1">Secreted</location>
    </subcellularLocation>
</comment>
<dbReference type="InterPro" id="IPR018114">
    <property type="entry name" value="TRYPSIN_HIS"/>
</dbReference>
<dbReference type="EMBL" id="JAIQCJ010002089">
    <property type="protein sequence ID" value="KAJ8782885.1"/>
    <property type="molecule type" value="Genomic_DNA"/>
</dbReference>
<keyword evidence="3 5" id="KW-0732">Signal</keyword>
<dbReference type="SMART" id="SM00020">
    <property type="entry name" value="Tryp_SPc"/>
    <property type="match status" value="1"/>
</dbReference>
<dbReference type="GO" id="GO:2000243">
    <property type="term" value="P:positive regulation of reproductive process"/>
    <property type="evidence" value="ECO:0007669"/>
    <property type="project" value="UniProtKB-ARBA"/>
</dbReference>
<evidence type="ECO:0000256" key="1">
    <source>
        <dbReference type="ARBA" id="ARBA00004613"/>
    </source>
</evidence>
<dbReference type="PANTHER" id="PTHR24271">
    <property type="entry name" value="KALLIKREIN-RELATED"/>
    <property type="match status" value="1"/>
</dbReference>
<keyword evidence="4" id="KW-1015">Disulfide bond</keyword>
<evidence type="ECO:0000256" key="4">
    <source>
        <dbReference type="ARBA" id="ARBA00023157"/>
    </source>
</evidence>
<keyword evidence="2" id="KW-0964">Secreted</keyword>
<dbReference type="Gene3D" id="2.40.10.10">
    <property type="entry name" value="Trypsin-like serine proteases"/>
    <property type="match status" value="4"/>
</dbReference>
<dbReference type="InterPro" id="IPR001254">
    <property type="entry name" value="Trypsin_dom"/>
</dbReference>
<dbReference type="FunFam" id="2.40.10.10:FF:000005">
    <property type="entry name" value="Serine protease 37"/>
    <property type="match status" value="2"/>
</dbReference>
<evidence type="ECO:0000256" key="5">
    <source>
        <dbReference type="SAM" id="SignalP"/>
    </source>
</evidence>
<evidence type="ECO:0000313" key="8">
    <source>
        <dbReference type="Proteomes" id="UP001159641"/>
    </source>
</evidence>
<feature type="chain" id="PRO_5044311244" description="Peptidase S1 domain-containing protein" evidence="5">
    <location>
        <begin position="19"/>
        <end position="377"/>
    </location>
</feature>
<dbReference type="PROSITE" id="PS50240">
    <property type="entry name" value="TRYPSIN_DOM"/>
    <property type="match status" value="1"/>
</dbReference>
<dbReference type="AlphaFoldDB" id="A0AB34GW77"/>
<dbReference type="SUPFAM" id="SSF50494">
    <property type="entry name" value="Trypsin-like serine proteases"/>
    <property type="match status" value="2"/>
</dbReference>
<dbReference type="Pfam" id="PF00089">
    <property type="entry name" value="Trypsin"/>
    <property type="match status" value="2"/>
</dbReference>
<dbReference type="InterPro" id="IPR001314">
    <property type="entry name" value="Peptidase_S1A"/>
</dbReference>
<keyword evidence="8" id="KW-1185">Reference proteome</keyword>
<dbReference type="PROSITE" id="PS00134">
    <property type="entry name" value="TRYPSIN_HIS"/>
    <property type="match status" value="2"/>
</dbReference>
<accession>A0AB34GW77</accession>
<sequence>MKWYLIFALMSAAGVIPAQDSNTEKMYVAEDFTIPYMVYLQSFPEPCVGSLIHPEWVLTAAHCPLPVKIRLGVYQPNIKNKEEQVRNYSMTVPYPEFNAGSLNNDLVMIKLSKPAALNNQVGTIAIAMEPLSFNDSCFIPTWTWSKYKNLALTFDPDYKDVITPPYMIYLKSDYLPCVGGLIHPLWGITAAHCNLLKLQLILGVTKPSNLKEEKHIQVVGYEKMIHHPQFSITSIEHNFMLIKLQTHIELNDYVKLASLAKEPATEDTMCTVSTWTYNVCDLYKDPDSLQNVNISVISETEWREAYKTYIRDSMMCVGIVPGRRLPCKEVTAAPAMCDGVLQGILTFADGCVLRADVGIYTRIINYIPWIENTIQNN</sequence>
<dbReference type="CDD" id="cd00190">
    <property type="entry name" value="Tryp_SPc"/>
    <property type="match status" value="1"/>
</dbReference>
<dbReference type="InterPro" id="IPR009003">
    <property type="entry name" value="Peptidase_S1_PA"/>
</dbReference>
<dbReference type="FunFam" id="2.40.10.10:FF:000049">
    <property type="entry name" value="probable inactive serine protease 37"/>
    <property type="match status" value="1"/>
</dbReference>
<evidence type="ECO:0000256" key="2">
    <source>
        <dbReference type="ARBA" id="ARBA00022525"/>
    </source>
</evidence>
<dbReference type="GO" id="GO:0004252">
    <property type="term" value="F:serine-type endopeptidase activity"/>
    <property type="evidence" value="ECO:0007669"/>
    <property type="project" value="InterPro"/>
</dbReference>
<evidence type="ECO:0000259" key="6">
    <source>
        <dbReference type="PROSITE" id="PS50240"/>
    </source>
</evidence>
<feature type="domain" description="Peptidase S1" evidence="6">
    <location>
        <begin position="15"/>
        <end position="375"/>
    </location>
</feature>
<proteinExistence type="predicted"/>
<gene>
    <name evidence="7" type="ORF">J1605_009493</name>
</gene>
<dbReference type="Proteomes" id="UP001159641">
    <property type="component" value="Unassembled WGS sequence"/>
</dbReference>